<evidence type="ECO:0000256" key="1">
    <source>
        <dbReference type="SAM" id="Phobius"/>
    </source>
</evidence>
<dbReference type="AlphaFoldDB" id="A0A2P2KI93"/>
<reference evidence="2" key="1">
    <citation type="submission" date="2018-02" db="EMBL/GenBank/DDBJ databases">
        <title>Rhizophora mucronata_Transcriptome.</title>
        <authorList>
            <person name="Meera S.P."/>
            <person name="Sreeshan A."/>
            <person name="Augustine A."/>
        </authorList>
    </citation>
    <scope>NUCLEOTIDE SEQUENCE</scope>
    <source>
        <tissue evidence="2">Leaf</tissue>
    </source>
</reference>
<keyword evidence="1" id="KW-1133">Transmembrane helix</keyword>
<organism evidence="2">
    <name type="scientific">Rhizophora mucronata</name>
    <name type="common">Asiatic mangrove</name>
    <dbReference type="NCBI Taxonomy" id="61149"/>
    <lineage>
        <taxon>Eukaryota</taxon>
        <taxon>Viridiplantae</taxon>
        <taxon>Streptophyta</taxon>
        <taxon>Embryophyta</taxon>
        <taxon>Tracheophyta</taxon>
        <taxon>Spermatophyta</taxon>
        <taxon>Magnoliopsida</taxon>
        <taxon>eudicotyledons</taxon>
        <taxon>Gunneridae</taxon>
        <taxon>Pentapetalae</taxon>
        <taxon>rosids</taxon>
        <taxon>fabids</taxon>
        <taxon>Malpighiales</taxon>
        <taxon>Rhizophoraceae</taxon>
        <taxon>Rhizophora</taxon>
    </lineage>
</organism>
<accession>A0A2P2KI93</accession>
<keyword evidence="1" id="KW-0812">Transmembrane</keyword>
<proteinExistence type="predicted"/>
<keyword evidence="1" id="KW-0472">Membrane</keyword>
<sequence length="81" mass="9386">MNTFYGIIVQCSFVIYLCCCSFLIICYHSCIILMCLLLHTLEGIVETMAVPLLSKKIVKKRVKKFKRPQSDRKIAVKVHTY</sequence>
<protein>
    <submittedName>
        <fullName evidence="2">Uncharacterized protein</fullName>
    </submittedName>
</protein>
<dbReference type="EMBL" id="GGEC01024938">
    <property type="protein sequence ID" value="MBX05422.1"/>
    <property type="molecule type" value="Transcribed_RNA"/>
</dbReference>
<name>A0A2P2KI93_RHIMU</name>
<feature type="transmembrane region" description="Helical" evidence="1">
    <location>
        <begin position="31"/>
        <end position="54"/>
    </location>
</feature>
<feature type="transmembrane region" description="Helical" evidence="1">
    <location>
        <begin position="7"/>
        <end position="25"/>
    </location>
</feature>
<evidence type="ECO:0000313" key="2">
    <source>
        <dbReference type="EMBL" id="MBX05422.1"/>
    </source>
</evidence>